<gene>
    <name evidence="1" type="ORF">HNQ08_000389</name>
</gene>
<comment type="caution">
    <text evidence="1">The sequence shown here is derived from an EMBL/GenBank/DDBJ whole genome shotgun (WGS) entry which is preliminary data.</text>
</comment>
<sequence>MTRLVGIPDVAAASSLPLSATLIWTHEYRRGDRLGMGSVPLTYDRDAGKWMHNGAEFDLLAARFGMSDPAPPNIRILFTLGSGSTVQGTSLTLTPIENAAGVLDLTKPLNVASWVTGTAYQSLLTQQQTAIANLNAFSVQGQAVAQSLADVTGELDGVLADVSAVLGVAAPAVQIAQAVGVRVPLLENVFASAVSEGVMLYGTMGSTFADYGFPIGPRAALDRLSITVQPVTAPLTSLRLQIVEATKAGAVLHNQTFAVNAPVGVPTRLTLDTSALVGDGTKKLYAILRGNTPFGIAFATNTLFTTAGGYPAFAYGYNTDLADATLNDAAGGQINYTPWFQASKRNYPAGTVTPASAWTDITNTLLSGPRELLPLVGEVQPTLGTLVQETLTSSAIVSFAALANVFSAYTFPIGTPTNFDYIEFGNTPGNPAKLPTVLHWQIVVTGTGAVLLDVRKTLSNVAAGVEIVTRHKAPALLNPGGAALEIRISTDGYIGYRGTFAGGATNGAKYNSGTPNPDAWAATAFSGSGVLWLRLGVASGVKQLALAPAFAGGLKTEVLKTADDDLFMPTLSLPSVLYATEGQTFQLYYDTILRTPGLDLSPYDVDFSVTGLALASHNRDARHFWWTPTGAEAATASYAATLRVHRKGKLLASATTTIRMTTTAGGVGTARKLLALSDSITNRGVWLSEMVRLSERPADPLTLTSIGTRAGTQVPVGLPAVMSEGWEGKTITFHYRDAASNFTFNGADPTGTAFSLSQYLTANGLSMASGDAFEVMLGTNDLTTSDVYHTTEAAALATIAGMVSDLNAIIANVQAAVPGIRVVIATNIPPARVDFIHMRRWIRYLWAERIFSTYGGRESEGIYVCPVAQAVDPDYGFPFELRAANTRTDGTLPTLPYITDYLHPNVPGYYQMADAHYAFYKWLWRV</sequence>
<dbReference type="SUPFAM" id="SSF52266">
    <property type="entry name" value="SGNH hydrolase"/>
    <property type="match status" value="1"/>
</dbReference>
<organism evidence="1 2">
    <name type="scientific">Deinococcus humi</name>
    <dbReference type="NCBI Taxonomy" id="662880"/>
    <lineage>
        <taxon>Bacteria</taxon>
        <taxon>Thermotogati</taxon>
        <taxon>Deinococcota</taxon>
        <taxon>Deinococci</taxon>
        <taxon>Deinococcales</taxon>
        <taxon>Deinococcaceae</taxon>
        <taxon>Deinococcus</taxon>
    </lineage>
</organism>
<proteinExistence type="predicted"/>
<dbReference type="Gene3D" id="3.40.50.1110">
    <property type="entry name" value="SGNH hydrolase"/>
    <property type="match status" value="1"/>
</dbReference>
<keyword evidence="2" id="KW-1185">Reference proteome</keyword>
<name>A0A7W8NE09_9DEIO</name>
<accession>A0A7W8NE09</accession>
<dbReference type="EMBL" id="JACHFL010000001">
    <property type="protein sequence ID" value="MBB5361318.1"/>
    <property type="molecule type" value="Genomic_DNA"/>
</dbReference>
<evidence type="ECO:0000313" key="1">
    <source>
        <dbReference type="EMBL" id="MBB5361318.1"/>
    </source>
</evidence>
<reference evidence="1 2" key="1">
    <citation type="submission" date="2020-08" db="EMBL/GenBank/DDBJ databases">
        <title>Genomic Encyclopedia of Type Strains, Phase IV (KMG-IV): sequencing the most valuable type-strain genomes for metagenomic binning, comparative biology and taxonomic classification.</title>
        <authorList>
            <person name="Goeker M."/>
        </authorList>
    </citation>
    <scope>NUCLEOTIDE SEQUENCE [LARGE SCALE GENOMIC DNA]</scope>
    <source>
        <strain evidence="1 2">DSM 27939</strain>
    </source>
</reference>
<dbReference type="Proteomes" id="UP000552709">
    <property type="component" value="Unassembled WGS sequence"/>
</dbReference>
<dbReference type="RefSeq" id="WP_184127404.1">
    <property type="nucleotide sequence ID" value="NZ_JACHFL010000001.1"/>
</dbReference>
<dbReference type="InterPro" id="IPR036514">
    <property type="entry name" value="SGNH_hydro_sf"/>
</dbReference>
<evidence type="ECO:0000313" key="2">
    <source>
        <dbReference type="Proteomes" id="UP000552709"/>
    </source>
</evidence>
<dbReference type="AlphaFoldDB" id="A0A7W8NE09"/>
<protein>
    <submittedName>
        <fullName evidence="1">Lysophospholipase L1-like esterase</fullName>
    </submittedName>
</protein>